<sequence>MSWISERTSLRSSMPHSPLLELRRATNRTQNDSDVDLLTLAGDEDERSVSSPLLKPSPQLYPRGQAENNKAANFQGLPRRRPRRTSGTLVPRKAFPDETGKEDEDVQQQGESLSQQLSRAEQGTAHAESDSDKCVPETVPTQAESNQESTPVMQRMRMDSPAQSSDDQLESTLQNEADPLVPVKENARTKWFLEGPNCTKPSQNDPGGEAMVNGDVNSTCFKRPSVDSSDKSSDELNSNHLSLVEYPLKKRKSLSDSLLCTLPQDGGDIYSDIRNGTPLQNNVNKAKYIDTPRDKFSPGVERKQNFSKQNGSPFSHKKPASSNGPCCKHSDEDINCQRNRTTTHPCYDPMELPKKRRNAACTVAILSPDDRGSEDFLETKI</sequence>
<accession>A0A9X0CFM4</accession>
<dbReference type="EMBL" id="MU827792">
    <property type="protein sequence ID" value="KAJ7330622.1"/>
    <property type="molecule type" value="Genomic_DNA"/>
</dbReference>
<evidence type="ECO:0000313" key="2">
    <source>
        <dbReference type="EMBL" id="KAJ7330622.1"/>
    </source>
</evidence>
<gene>
    <name evidence="2" type="ORF">OS493_022237</name>
</gene>
<dbReference type="Proteomes" id="UP001163046">
    <property type="component" value="Unassembled WGS sequence"/>
</dbReference>
<feature type="compositionally biased region" description="Polar residues" evidence="1">
    <location>
        <begin position="139"/>
        <end position="152"/>
    </location>
</feature>
<feature type="region of interest" description="Disordered" evidence="1">
    <location>
        <begin position="1"/>
        <end position="177"/>
    </location>
</feature>
<feature type="compositionally biased region" description="Low complexity" evidence="1">
    <location>
        <begin position="107"/>
        <end position="118"/>
    </location>
</feature>
<feature type="region of interest" description="Disordered" evidence="1">
    <location>
        <begin position="194"/>
        <end position="215"/>
    </location>
</feature>
<comment type="caution">
    <text evidence="2">The sequence shown here is derived from an EMBL/GenBank/DDBJ whole genome shotgun (WGS) entry which is preliminary data.</text>
</comment>
<reference evidence="2" key="1">
    <citation type="submission" date="2023-01" db="EMBL/GenBank/DDBJ databases">
        <title>Genome assembly of the deep-sea coral Lophelia pertusa.</title>
        <authorList>
            <person name="Herrera S."/>
            <person name="Cordes E."/>
        </authorList>
    </citation>
    <scope>NUCLEOTIDE SEQUENCE</scope>
    <source>
        <strain evidence="2">USNM1676648</strain>
        <tissue evidence="2">Polyp</tissue>
    </source>
</reference>
<feature type="region of interest" description="Disordered" evidence="1">
    <location>
        <begin position="291"/>
        <end position="332"/>
    </location>
</feature>
<proteinExistence type="predicted"/>
<protein>
    <submittedName>
        <fullName evidence="2">Uncharacterized protein</fullName>
    </submittedName>
</protein>
<dbReference type="AlphaFoldDB" id="A0A9X0CFM4"/>
<keyword evidence="3" id="KW-1185">Reference proteome</keyword>
<evidence type="ECO:0000256" key="1">
    <source>
        <dbReference type="SAM" id="MobiDB-lite"/>
    </source>
</evidence>
<evidence type="ECO:0000313" key="3">
    <source>
        <dbReference type="Proteomes" id="UP001163046"/>
    </source>
</evidence>
<organism evidence="2 3">
    <name type="scientific">Desmophyllum pertusum</name>
    <dbReference type="NCBI Taxonomy" id="174260"/>
    <lineage>
        <taxon>Eukaryota</taxon>
        <taxon>Metazoa</taxon>
        <taxon>Cnidaria</taxon>
        <taxon>Anthozoa</taxon>
        <taxon>Hexacorallia</taxon>
        <taxon>Scleractinia</taxon>
        <taxon>Caryophylliina</taxon>
        <taxon>Caryophylliidae</taxon>
        <taxon>Desmophyllum</taxon>
    </lineage>
</organism>
<name>A0A9X0CFM4_9CNID</name>
<feature type="compositionally biased region" description="Basic and acidic residues" evidence="1">
    <location>
        <begin position="291"/>
        <end position="304"/>
    </location>
</feature>
<feature type="compositionally biased region" description="Polar residues" evidence="1">
    <location>
        <begin position="1"/>
        <end position="15"/>
    </location>
</feature>
<feature type="compositionally biased region" description="Polar residues" evidence="1">
    <location>
        <begin position="161"/>
        <end position="175"/>
    </location>
</feature>